<gene>
    <name evidence="6" type="ORF">GCM10011354_10090</name>
</gene>
<proteinExistence type="inferred from homology"/>
<evidence type="ECO:0000256" key="3">
    <source>
        <dbReference type="SAM" id="MobiDB-lite"/>
    </source>
</evidence>
<dbReference type="Pfam" id="PF13193">
    <property type="entry name" value="AMP-binding_C"/>
    <property type="match status" value="1"/>
</dbReference>
<dbReference type="InterPro" id="IPR042099">
    <property type="entry name" value="ANL_N_sf"/>
</dbReference>
<organism evidence="6 7">
    <name type="scientific">Egicoccus halophilus</name>
    <dbReference type="NCBI Taxonomy" id="1670830"/>
    <lineage>
        <taxon>Bacteria</taxon>
        <taxon>Bacillati</taxon>
        <taxon>Actinomycetota</taxon>
        <taxon>Nitriliruptoria</taxon>
        <taxon>Egicoccales</taxon>
        <taxon>Egicoccaceae</taxon>
        <taxon>Egicoccus</taxon>
    </lineage>
</organism>
<sequence length="494" mass="52406">MTGTAAREDAATPDLLDAEPLIARGTTCLRRLGLRAEERVAVLLDNDPTTFGVLAAACLEGIVPVPLPGDLGGPEADEILADAAPVAVVATPERARRLAARHGRRGPRRRTPPPSAGPLLHAVTPDDLRALPPTDPSASWPRTRPMAYTSGTTGRRKGVHVGVHDAAWGEEVVADEHAAFDRRHGDRHLVVSPLYHSGPFRFALVSALLGGRIAVLPRFDAAAWSQALRTLRPTSLFCVPTQLHRLAAGSDDLTEDLASLDLLAHAGAPCPVPLKERVLRAAPDGAVWEFYGATEGQFTTCPPADWTAAPGTVGRARPGRRLVVRRDDGSVAPSGEVGTVWAHVPDHARFSYWRDPARTTAAWDGDAFTVGDLGHLDDAGRLFLAGRPGDLVITGGVNVYPAEVERFLLGVPGVAEAAVFGVPDDDWGQRLVAAVVPWPGAELDAATVRATLARQLGRAKVPKDVLVVAELPRTPTGKVRRAGNALVELWRSGA</sequence>
<dbReference type="AlphaFoldDB" id="A0A8J3A8Z2"/>
<dbReference type="Proteomes" id="UP000650511">
    <property type="component" value="Unassembled WGS sequence"/>
</dbReference>
<reference evidence="6" key="1">
    <citation type="journal article" date="2014" name="Int. J. Syst. Evol. Microbiol.">
        <title>Complete genome sequence of Corynebacterium casei LMG S-19264T (=DSM 44701T), isolated from a smear-ripened cheese.</title>
        <authorList>
            <consortium name="US DOE Joint Genome Institute (JGI-PGF)"/>
            <person name="Walter F."/>
            <person name="Albersmeier A."/>
            <person name="Kalinowski J."/>
            <person name="Ruckert C."/>
        </authorList>
    </citation>
    <scope>NUCLEOTIDE SEQUENCE</scope>
    <source>
        <strain evidence="6">CGMCC 1.14988</strain>
    </source>
</reference>
<feature type="region of interest" description="Disordered" evidence="3">
    <location>
        <begin position="98"/>
        <end position="156"/>
    </location>
</feature>
<evidence type="ECO:0000259" key="5">
    <source>
        <dbReference type="Pfam" id="PF13193"/>
    </source>
</evidence>
<comment type="caution">
    <text evidence="6">The sequence shown here is derived from an EMBL/GenBank/DDBJ whole genome shotgun (WGS) entry which is preliminary data.</text>
</comment>
<dbReference type="SUPFAM" id="SSF56801">
    <property type="entry name" value="Acetyl-CoA synthetase-like"/>
    <property type="match status" value="1"/>
</dbReference>
<evidence type="ECO:0000256" key="1">
    <source>
        <dbReference type="ARBA" id="ARBA00006432"/>
    </source>
</evidence>
<feature type="domain" description="AMP-binding enzyme C-terminal" evidence="5">
    <location>
        <begin position="403"/>
        <end position="478"/>
    </location>
</feature>
<dbReference type="RefSeq" id="WP_165403981.1">
    <property type="nucleotide sequence ID" value="NZ_BMHA01000003.1"/>
</dbReference>
<evidence type="ECO:0000259" key="4">
    <source>
        <dbReference type="Pfam" id="PF00501"/>
    </source>
</evidence>
<keyword evidence="7" id="KW-1185">Reference proteome</keyword>
<dbReference type="Gene3D" id="3.40.50.12780">
    <property type="entry name" value="N-terminal domain of ligase-like"/>
    <property type="match status" value="1"/>
</dbReference>
<feature type="domain" description="AMP-dependent synthetase/ligase" evidence="4">
    <location>
        <begin position="28"/>
        <end position="345"/>
    </location>
</feature>
<reference evidence="6" key="2">
    <citation type="submission" date="2020-09" db="EMBL/GenBank/DDBJ databases">
        <authorList>
            <person name="Sun Q."/>
            <person name="Zhou Y."/>
        </authorList>
    </citation>
    <scope>NUCLEOTIDE SEQUENCE</scope>
    <source>
        <strain evidence="6">CGMCC 1.14988</strain>
    </source>
</reference>
<dbReference type="GO" id="GO:0031956">
    <property type="term" value="F:medium-chain fatty acid-CoA ligase activity"/>
    <property type="evidence" value="ECO:0007669"/>
    <property type="project" value="TreeGrafter"/>
</dbReference>
<dbReference type="GO" id="GO:0006631">
    <property type="term" value="P:fatty acid metabolic process"/>
    <property type="evidence" value="ECO:0007669"/>
    <property type="project" value="TreeGrafter"/>
</dbReference>
<dbReference type="InterPro" id="IPR045851">
    <property type="entry name" value="AMP-bd_C_sf"/>
</dbReference>
<dbReference type="PANTHER" id="PTHR43201:SF5">
    <property type="entry name" value="MEDIUM-CHAIN ACYL-COA LIGASE ACSF2, MITOCHONDRIAL"/>
    <property type="match status" value="1"/>
</dbReference>
<dbReference type="PANTHER" id="PTHR43201">
    <property type="entry name" value="ACYL-COA SYNTHETASE"/>
    <property type="match status" value="1"/>
</dbReference>
<dbReference type="InterPro" id="IPR025110">
    <property type="entry name" value="AMP-bd_C"/>
</dbReference>
<accession>A0A8J3A8Z2</accession>
<evidence type="ECO:0000313" key="7">
    <source>
        <dbReference type="Proteomes" id="UP000650511"/>
    </source>
</evidence>
<evidence type="ECO:0000256" key="2">
    <source>
        <dbReference type="ARBA" id="ARBA00022598"/>
    </source>
</evidence>
<dbReference type="InterPro" id="IPR000873">
    <property type="entry name" value="AMP-dep_synth/lig_dom"/>
</dbReference>
<protein>
    <submittedName>
        <fullName evidence="6">Acyl-CoA synthetase</fullName>
    </submittedName>
</protein>
<name>A0A8J3A8Z2_9ACTN</name>
<dbReference type="EMBL" id="BMHA01000003">
    <property type="protein sequence ID" value="GGI04637.1"/>
    <property type="molecule type" value="Genomic_DNA"/>
</dbReference>
<feature type="compositionally biased region" description="Basic residues" evidence="3">
    <location>
        <begin position="98"/>
        <end position="111"/>
    </location>
</feature>
<comment type="similarity">
    <text evidence="1">Belongs to the ATP-dependent AMP-binding enzyme family.</text>
</comment>
<dbReference type="Gene3D" id="3.30.300.30">
    <property type="match status" value="1"/>
</dbReference>
<dbReference type="Pfam" id="PF00501">
    <property type="entry name" value="AMP-binding"/>
    <property type="match status" value="1"/>
</dbReference>
<evidence type="ECO:0000313" key="6">
    <source>
        <dbReference type="EMBL" id="GGI04637.1"/>
    </source>
</evidence>
<keyword evidence="2" id="KW-0436">Ligase</keyword>
<dbReference type="CDD" id="cd04433">
    <property type="entry name" value="AFD_class_I"/>
    <property type="match status" value="1"/>
</dbReference>